<accession>A0A336LWG7</accession>
<dbReference type="InterPro" id="IPR013881">
    <property type="entry name" value="Pre-mRNA_splic_Prp3_dom"/>
</dbReference>
<proteinExistence type="predicted"/>
<evidence type="ECO:0000259" key="6">
    <source>
        <dbReference type="Pfam" id="PF08572"/>
    </source>
</evidence>
<dbReference type="EMBL" id="UFQT01000251">
    <property type="protein sequence ID" value="SSX22402.1"/>
    <property type="molecule type" value="Genomic_DNA"/>
</dbReference>
<dbReference type="InterPro" id="IPR027104">
    <property type="entry name" value="Prp3"/>
</dbReference>
<feature type="domain" description="Pre-mRNA-splicing factor 3" evidence="6">
    <location>
        <begin position="134"/>
        <end position="348"/>
    </location>
</feature>
<evidence type="ECO:0000256" key="2">
    <source>
        <dbReference type="ARBA" id="ARBA00022664"/>
    </source>
</evidence>
<evidence type="ECO:0000313" key="7">
    <source>
        <dbReference type="EMBL" id="SSX22402.1"/>
    </source>
</evidence>
<reference evidence="7" key="1">
    <citation type="submission" date="2018-07" db="EMBL/GenBank/DDBJ databases">
        <authorList>
            <person name="Quirk P.G."/>
            <person name="Krulwich T.A."/>
        </authorList>
    </citation>
    <scope>NUCLEOTIDE SEQUENCE</scope>
</reference>
<comment type="subcellular location">
    <subcellularLocation>
        <location evidence="1">Nucleus</location>
    </subcellularLocation>
</comment>
<sequence>MDNMMKSDLSSVQIKQMMMNAQKEIEERKRKLLKIQAPSLLSRNMPLLDVERAKKIKELQKQIKAKIGNVPQTQIQTKPTALILDSEGRTVDQTGREINVPLLQPTLKANMRAKKKESNKTHMNDRLNDDSLENNFHDERLFLKGPVRQKRALRFHEPGKFQIMGERLRMSAQLEKLQAEISQIARKTGISSATKLALIAPKTDIHLDESPNMEWWDSVILTKDLNSVDKEGNILIRNSAITNLIEHPTQMKPPNESTRPVYLPVFLTKNEKKKLRRQNRREQWKDQQEQIRLGLIDPPEPKLRISNLMRVLGTEAIQDPTKIEAHVREQMAKRQKLHEDMNNARKLTVEQKREKTIRKIKEDVSLGVHVAVYRIRDLHSNASKKYKVETNAKQLLMTGIVVLFRDCCVVTVEGGPKQQKKYKRLMMHRIKWNEDFVKDADGKEIPNSCVLVWEGISQRRNFGEIKFKSVPNEKAARDLFYKHHVEHYWDLSYSGAVLEC</sequence>
<dbReference type="InterPro" id="IPR010541">
    <property type="entry name" value="Prp3_C"/>
</dbReference>
<dbReference type="PANTHER" id="PTHR14212">
    <property type="entry name" value="U4/U6-ASSOCIATED RNA SPLICING FACTOR-RELATED"/>
    <property type="match status" value="1"/>
</dbReference>
<feature type="domain" description="Small nuclear ribonucleoprotein Prp3 C-terminal" evidence="5">
    <location>
        <begin position="371"/>
        <end position="491"/>
    </location>
</feature>
<protein>
    <submittedName>
        <fullName evidence="7">CSON006697 protein</fullName>
    </submittedName>
</protein>
<dbReference type="VEuPathDB" id="VectorBase:CSON006697"/>
<evidence type="ECO:0000259" key="5">
    <source>
        <dbReference type="Pfam" id="PF06544"/>
    </source>
</evidence>
<keyword evidence="3" id="KW-0508">mRNA splicing</keyword>
<dbReference type="AlphaFoldDB" id="A0A336LWG7"/>
<evidence type="ECO:0000256" key="4">
    <source>
        <dbReference type="ARBA" id="ARBA00023242"/>
    </source>
</evidence>
<dbReference type="OMA" id="NPQHRFK"/>
<evidence type="ECO:0000256" key="1">
    <source>
        <dbReference type="ARBA" id="ARBA00004123"/>
    </source>
</evidence>
<name>A0A336LWG7_CULSO</name>
<dbReference type="Pfam" id="PF08572">
    <property type="entry name" value="PRP3"/>
    <property type="match status" value="1"/>
</dbReference>
<keyword evidence="2" id="KW-0507">mRNA processing</keyword>
<keyword evidence="4" id="KW-0539">Nucleus</keyword>
<organism evidence="7">
    <name type="scientific">Culicoides sonorensis</name>
    <name type="common">Biting midge</name>
    <dbReference type="NCBI Taxonomy" id="179676"/>
    <lineage>
        <taxon>Eukaryota</taxon>
        <taxon>Metazoa</taxon>
        <taxon>Ecdysozoa</taxon>
        <taxon>Arthropoda</taxon>
        <taxon>Hexapoda</taxon>
        <taxon>Insecta</taxon>
        <taxon>Pterygota</taxon>
        <taxon>Neoptera</taxon>
        <taxon>Endopterygota</taxon>
        <taxon>Diptera</taxon>
        <taxon>Nematocera</taxon>
        <taxon>Chironomoidea</taxon>
        <taxon>Ceratopogonidae</taxon>
        <taxon>Ceratopogoninae</taxon>
        <taxon>Culicoides</taxon>
        <taxon>Monoculicoides</taxon>
    </lineage>
</organism>
<dbReference type="Pfam" id="PF06544">
    <property type="entry name" value="Prp3_C"/>
    <property type="match status" value="1"/>
</dbReference>
<dbReference type="GO" id="GO:0000398">
    <property type="term" value="P:mRNA splicing, via spliceosome"/>
    <property type="evidence" value="ECO:0007669"/>
    <property type="project" value="InterPro"/>
</dbReference>
<dbReference type="CDD" id="cd24162">
    <property type="entry name" value="Prp3_C"/>
    <property type="match status" value="1"/>
</dbReference>
<dbReference type="PANTHER" id="PTHR14212:SF0">
    <property type="entry name" value="U4_U6 SMALL NUCLEAR RIBONUCLEOPROTEIN PRP3"/>
    <property type="match status" value="1"/>
</dbReference>
<gene>
    <name evidence="7" type="primary">CSON006697</name>
</gene>
<evidence type="ECO:0000256" key="3">
    <source>
        <dbReference type="ARBA" id="ARBA00023187"/>
    </source>
</evidence>
<dbReference type="GO" id="GO:0046540">
    <property type="term" value="C:U4/U6 x U5 tri-snRNP complex"/>
    <property type="evidence" value="ECO:0007669"/>
    <property type="project" value="InterPro"/>
</dbReference>